<name>A0A8R1IA52_CAEJA</name>
<feature type="region of interest" description="Disordered" evidence="1">
    <location>
        <begin position="110"/>
        <end position="167"/>
    </location>
</feature>
<reference evidence="4" key="1">
    <citation type="submission" date="2010-08" db="EMBL/GenBank/DDBJ databases">
        <authorList>
            <consortium name="Caenorhabditis japonica Sequencing Consortium"/>
            <person name="Wilson R.K."/>
        </authorList>
    </citation>
    <scope>NUCLEOTIDE SEQUENCE [LARGE SCALE GENOMIC DNA]</scope>
    <source>
        <strain evidence="4">DF5081</strain>
    </source>
</reference>
<dbReference type="InterPro" id="IPR045860">
    <property type="entry name" value="Snake_toxin-like_sf"/>
</dbReference>
<keyword evidence="2" id="KW-0732">Signal</keyword>
<dbReference type="PANTHER" id="PTHR21749">
    <property type="entry name" value="PRION-LIKE- Q/N-RICH -DOMAIN-BEARING PROTEIN PROTEIN 24"/>
    <property type="match status" value="1"/>
</dbReference>
<feature type="region of interest" description="Disordered" evidence="1">
    <location>
        <begin position="258"/>
        <end position="284"/>
    </location>
</feature>
<accession>A0A8R1IA52</accession>
<dbReference type="PANTHER" id="PTHR21749:SF4">
    <property type="entry name" value="PRION-LIKE-(Q_N-RICH)-DOMAIN-BEARING PROTEIN"/>
    <property type="match status" value="1"/>
</dbReference>
<proteinExistence type="predicted"/>
<dbReference type="EnsemblMetazoa" id="CJA18430.1">
    <property type="protein sequence ID" value="CJA18430.1"/>
    <property type="gene ID" value="WBGene00137634"/>
</dbReference>
<dbReference type="SUPFAM" id="SSF57302">
    <property type="entry name" value="Snake toxin-like"/>
    <property type="match status" value="1"/>
</dbReference>
<evidence type="ECO:0000256" key="1">
    <source>
        <dbReference type="SAM" id="MobiDB-lite"/>
    </source>
</evidence>
<sequence length="284" mass="30170">MVNLLIKLASLLAIGTVYSLTCYNGSKMLAMQSVGETTEECPASAYCYNMSTTAYVMLNMVKAGCSTWRCMLAKDTCIFTTFQAIPVSLCCCSYDRCNVGGNPVYSDNPQQLTNGGGGGGGAGGGGTWGNGNGGQNNNGWGNNNDWNSQTNYNGQNSQQSDWSKNYNYGGQNAAKEETMTRQTVGGANSANKPRLSDKEIEAMFQKKSIDDRGDEIQLEDDFKKVDKNYKTQAVPAVTRTLSARKEVDHIPLSAGKAGNLAKTTASPAKSSTGSGSGTGKEIQV</sequence>
<dbReference type="OMA" id="WGNNNDW"/>
<reference evidence="3" key="2">
    <citation type="submission" date="2022-06" db="UniProtKB">
        <authorList>
            <consortium name="EnsemblMetazoa"/>
        </authorList>
    </citation>
    <scope>IDENTIFICATION</scope>
    <source>
        <strain evidence="3">DF5081</strain>
    </source>
</reference>
<feature type="chain" id="PRO_5035722517" evidence="2">
    <location>
        <begin position="20"/>
        <end position="284"/>
    </location>
</feature>
<feature type="signal peptide" evidence="2">
    <location>
        <begin position="1"/>
        <end position="19"/>
    </location>
</feature>
<dbReference type="AlphaFoldDB" id="A0A8R1IA52"/>
<evidence type="ECO:0000256" key="2">
    <source>
        <dbReference type="SAM" id="SignalP"/>
    </source>
</evidence>
<feature type="compositionally biased region" description="Gly residues" evidence="1">
    <location>
        <begin position="114"/>
        <end position="136"/>
    </location>
</feature>
<dbReference type="Proteomes" id="UP000005237">
    <property type="component" value="Unassembled WGS sequence"/>
</dbReference>
<keyword evidence="4" id="KW-1185">Reference proteome</keyword>
<evidence type="ECO:0000313" key="3">
    <source>
        <dbReference type="EnsemblMetazoa" id="CJA18430.1"/>
    </source>
</evidence>
<feature type="compositionally biased region" description="Low complexity" evidence="1">
    <location>
        <begin position="137"/>
        <end position="147"/>
    </location>
</feature>
<feature type="compositionally biased region" description="Polar residues" evidence="1">
    <location>
        <begin position="148"/>
        <end position="167"/>
    </location>
</feature>
<protein>
    <submittedName>
        <fullName evidence="3">Uncharacterized protein</fullName>
    </submittedName>
</protein>
<organism evidence="3 4">
    <name type="scientific">Caenorhabditis japonica</name>
    <dbReference type="NCBI Taxonomy" id="281687"/>
    <lineage>
        <taxon>Eukaryota</taxon>
        <taxon>Metazoa</taxon>
        <taxon>Ecdysozoa</taxon>
        <taxon>Nematoda</taxon>
        <taxon>Chromadorea</taxon>
        <taxon>Rhabditida</taxon>
        <taxon>Rhabditina</taxon>
        <taxon>Rhabditomorpha</taxon>
        <taxon>Rhabditoidea</taxon>
        <taxon>Rhabditidae</taxon>
        <taxon>Peloderinae</taxon>
        <taxon>Caenorhabditis</taxon>
    </lineage>
</organism>
<feature type="compositionally biased region" description="Low complexity" evidence="1">
    <location>
        <begin position="261"/>
        <end position="273"/>
    </location>
</feature>
<evidence type="ECO:0000313" key="4">
    <source>
        <dbReference type="Proteomes" id="UP000005237"/>
    </source>
</evidence>